<evidence type="ECO:0000313" key="5">
    <source>
        <dbReference type="Proteomes" id="UP001341297"/>
    </source>
</evidence>
<reference evidence="3 5" key="3">
    <citation type="submission" date="2023-03" db="EMBL/GenBank/DDBJ databases">
        <title>Agriculturally important microbes genome sequencing.</title>
        <authorList>
            <person name="Dunlap C."/>
        </authorList>
    </citation>
    <scope>NUCLEOTIDE SEQUENCE [LARGE SCALE GENOMIC DNA]</scope>
    <source>
        <strain evidence="3 5">CBP-3203</strain>
    </source>
</reference>
<dbReference type="Proteomes" id="UP001341297">
    <property type="component" value="Unassembled WGS sequence"/>
</dbReference>
<dbReference type="SUPFAM" id="SSF56281">
    <property type="entry name" value="Metallo-hydrolase/oxidoreductase"/>
    <property type="match status" value="1"/>
</dbReference>
<evidence type="ECO:0000259" key="1">
    <source>
        <dbReference type="SMART" id="SM00849"/>
    </source>
</evidence>
<dbReference type="OrthoDB" id="9802248at2"/>
<dbReference type="STRING" id="1664069.BGLY_0799"/>
<evidence type="ECO:0000313" key="2">
    <source>
        <dbReference type="EMBL" id="KRT93565.1"/>
    </source>
</evidence>
<name>A0A0T6BPN5_9BACI</name>
<reference evidence="2" key="2">
    <citation type="submission" date="2015-10" db="EMBL/GenBank/DDBJ databases">
        <authorList>
            <person name="Gilbert D.G."/>
        </authorList>
    </citation>
    <scope>NUCLEOTIDE SEQUENCE</scope>
    <source>
        <strain evidence="2">GO-13</strain>
    </source>
</reference>
<organism evidence="2 4">
    <name type="scientific">Bacillus glycinifermentans</name>
    <dbReference type="NCBI Taxonomy" id="1664069"/>
    <lineage>
        <taxon>Bacteria</taxon>
        <taxon>Bacillati</taxon>
        <taxon>Bacillota</taxon>
        <taxon>Bacilli</taxon>
        <taxon>Bacillales</taxon>
        <taxon>Bacillaceae</taxon>
        <taxon>Bacillus</taxon>
    </lineage>
</organism>
<dbReference type="AlphaFoldDB" id="A0A0T6BPN5"/>
<dbReference type="EMBL" id="JARRTL010000014">
    <property type="protein sequence ID" value="MEC0486010.1"/>
    <property type="molecule type" value="Genomic_DNA"/>
</dbReference>
<dbReference type="PANTHER" id="PTHR42951">
    <property type="entry name" value="METALLO-BETA-LACTAMASE DOMAIN-CONTAINING"/>
    <property type="match status" value="1"/>
</dbReference>
<protein>
    <submittedName>
        <fullName evidence="2">MBL fold metallo-hydrolase</fullName>
    </submittedName>
</protein>
<gene>
    <name evidence="2" type="ORF">AB447_217315</name>
    <name evidence="3" type="ORF">P8828_14465</name>
</gene>
<dbReference type="Pfam" id="PF00753">
    <property type="entry name" value="Lactamase_B"/>
    <property type="match status" value="1"/>
</dbReference>
<dbReference type="InterPro" id="IPR001279">
    <property type="entry name" value="Metallo-B-lactamas"/>
</dbReference>
<feature type="domain" description="Metallo-beta-lactamase" evidence="1">
    <location>
        <begin position="30"/>
        <end position="239"/>
    </location>
</feature>
<dbReference type="GO" id="GO:0016787">
    <property type="term" value="F:hydrolase activity"/>
    <property type="evidence" value="ECO:0007669"/>
    <property type="project" value="UniProtKB-KW"/>
</dbReference>
<dbReference type="PANTHER" id="PTHR42951:SF17">
    <property type="entry name" value="METALLO-BETA-LACTAMASE DOMAIN-CONTAINING PROTEIN"/>
    <property type="match status" value="1"/>
</dbReference>
<dbReference type="InterPro" id="IPR050855">
    <property type="entry name" value="NDM-1-like"/>
</dbReference>
<evidence type="ECO:0000313" key="4">
    <source>
        <dbReference type="Proteomes" id="UP000036168"/>
    </source>
</evidence>
<accession>A0A0T6BPN5</accession>
<reference evidence="2 4" key="1">
    <citation type="journal article" date="2015" name="Int. J. Syst. Evol. Microbiol.">
        <title>Bacillus glycinifermentans sp. nov., isolated from fermented soybean paste.</title>
        <authorList>
            <person name="Kim S.J."/>
            <person name="Dunlap C.A."/>
            <person name="Kwon S.W."/>
            <person name="Rooney A.P."/>
        </authorList>
    </citation>
    <scope>NUCLEOTIDE SEQUENCE [LARGE SCALE GENOMIC DNA]</scope>
    <source>
        <strain evidence="2 4">GO-13</strain>
    </source>
</reference>
<dbReference type="EMBL" id="LECW02000020">
    <property type="protein sequence ID" value="KRT93565.1"/>
    <property type="molecule type" value="Genomic_DNA"/>
</dbReference>
<comment type="caution">
    <text evidence="2">The sequence shown here is derived from an EMBL/GenBank/DDBJ whole genome shotgun (WGS) entry which is preliminary data.</text>
</comment>
<dbReference type="CDD" id="cd07721">
    <property type="entry name" value="yflN-like_MBL-fold"/>
    <property type="match status" value="1"/>
</dbReference>
<evidence type="ECO:0000313" key="3">
    <source>
        <dbReference type="EMBL" id="MEC0486010.1"/>
    </source>
</evidence>
<sequence>MSDSYMPLTSVNSGVCKEYAKGVYGLTVQIVNVFFILAPSGDAVLIDCGMPKSASFIIKEAEKLLENDRQLKAIILTHGHFDHVGALEELLDKWQVPVYVHPEEMPYVTGKADYPPAKPEAKSGLVAKLSPLFPRHSIDVSSRAKPLKEDGSVPFLEDWRWIATPGHTPGHISLFRESDKTLVAGDAVTTVEQESLFEVAIQKQELNGPPAYFTMDWLKAGESIRQLAELKPASLLTGHGVPMKGADFSQELSSLADSLPASQGW</sequence>
<keyword evidence="2" id="KW-0378">Hydrolase</keyword>
<dbReference type="SMART" id="SM00849">
    <property type="entry name" value="Lactamase_B"/>
    <property type="match status" value="1"/>
</dbReference>
<dbReference type="RefSeq" id="WP_057957581.1">
    <property type="nucleotide sequence ID" value="NZ_CP023481.1"/>
</dbReference>
<proteinExistence type="predicted"/>
<keyword evidence="5" id="KW-1185">Reference proteome</keyword>
<dbReference type="Gene3D" id="3.60.15.10">
    <property type="entry name" value="Ribonuclease Z/Hydroxyacylglutathione hydrolase-like"/>
    <property type="match status" value="1"/>
</dbReference>
<dbReference type="InterPro" id="IPR036866">
    <property type="entry name" value="RibonucZ/Hydroxyglut_hydro"/>
</dbReference>
<dbReference type="Proteomes" id="UP000036168">
    <property type="component" value="Unassembled WGS sequence"/>
</dbReference>